<sequence length="164" mass="17951">MKAKAQTKAKNDAELKASQEGQRKKRGGRVGAKGEREARAERKEKKQAKKTMFTILIPVSVLKTMPGASLNVAELSASPDAESPLMSSLPKDASPDLFTSQNVEDENMENDGDYLATAKMNFLLRRVKWIVSLKRNIPNPSCQPSTECLDGGKNAINPDSCKET</sequence>
<dbReference type="AlphaFoldDB" id="A0A9X0CMH1"/>
<organism evidence="2 3">
    <name type="scientific">Desmophyllum pertusum</name>
    <dbReference type="NCBI Taxonomy" id="174260"/>
    <lineage>
        <taxon>Eukaryota</taxon>
        <taxon>Metazoa</taxon>
        <taxon>Cnidaria</taxon>
        <taxon>Anthozoa</taxon>
        <taxon>Hexacorallia</taxon>
        <taxon>Scleractinia</taxon>
        <taxon>Caryophylliina</taxon>
        <taxon>Caryophylliidae</taxon>
        <taxon>Desmophyllum</taxon>
    </lineage>
</organism>
<reference evidence="2" key="1">
    <citation type="submission" date="2023-01" db="EMBL/GenBank/DDBJ databases">
        <title>Genome assembly of the deep-sea coral Lophelia pertusa.</title>
        <authorList>
            <person name="Herrera S."/>
            <person name="Cordes E."/>
        </authorList>
    </citation>
    <scope>NUCLEOTIDE SEQUENCE</scope>
    <source>
        <strain evidence="2">USNM1676648</strain>
        <tissue evidence="2">Polyp</tissue>
    </source>
</reference>
<comment type="caution">
    <text evidence="2">The sequence shown here is derived from an EMBL/GenBank/DDBJ whole genome shotgun (WGS) entry which is preliminary data.</text>
</comment>
<evidence type="ECO:0000313" key="3">
    <source>
        <dbReference type="Proteomes" id="UP001163046"/>
    </source>
</evidence>
<feature type="region of interest" description="Disordered" evidence="1">
    <location>
        <begin position="1"/>
        <end position="49"/>
    </location>
</feature>
<feature type="region of interest" description="Disordered" evidence="1">
    <location>
        <begin position="78"/>
        <end position="98"/>
    </location>
</feature>
<feature type="compositionally biased region" description="Basic and acidic residues" evidence="1">
    <location>
        <begin position="32"/>
        <end position="44"/>
    </location>
</feature>
<gene>
    <name evidence="2" type="ORF">OS493_016910</name>
</gene>
<accession>A0A9X0CMH1</accession>
<dbReference type="Proteomes" id="UP001163046">
    <property type="component" value="Unassembled WGS sequence"/>
</dbReference>
<evidence type="ECO:0000256" key="1">
    <source>
        <dbReference type="SAM" id="MobiDB-lite"/>
    </source>
</evidence>
<dbReference type="EMBL" id="MU827310">
    <property type="protein sequence ID" value="KAJ7360280.1"/>
    <property type="molecule type" value="Genomic_DNA"/>
</dbReference>
<protein>
    <submittedName>
        <fullName evidence="2">Uncharacterized protein</fullName>
    </submittedName>
</protein>
<name>A0A9X0CMH1_9CNID</name>
<feature type="region of interest" description="Disordered" evidence="1">
    <location>
        <begin position="142"/>
        <end position="164"/>
    </location>
</feature>
<proteinExistence type="predicted"/>
<evidence type="ECO:0000313" key="2">
    <source>
        <dbReference type="EMBL" id="KAJ7360280.1"/>
    </source>
</evidence>
<keyword evidence="3" id="KW-1185">Reference proteome</keyword>